<gene>
    <name evidence="1" type="ORF">CORMATOL_02397</name>
</gene>
<dbReference type="AlphaFoldDB" id="C0E5W4"/>
<dbReference type="Proteomes" id="UP000006247">
    <property type="component" value="Unassembled WGS sequence"/>
</dbReference>
<protein>
    <submittedName>
        <fullName evidence="1">Uncharacterized protein</fullName>
    </submittedName>
</protein>
<organism evidence="1 2">
    <name type="scientific">Corynebacterium matruchotii ATCC 33806</name>
    <dbReference type="NCBI Taxonomy" id="566549"/>
    <lineage>
        <taxon>Bacteria</taxon>
        <taxon>Bacillati</taxon>
        <taxon>Actinomycetota</taxon>
        <taxon>Actinomycetes</taxon>
        <taxon>Mycobacteriales</taxon>
        <taxon>Corynebacteriaceae</taxon>
        <taxon>Corynebacterium</taxon>
    </lineage>
</organism>
<accession>C0E5W4</accession>
<name>C0E5W4_9CORY</name>
<sequence length="60" mass="6822">MGRNPGRTQYQLPCFCQPARTFINRTIFLLQFSYPHFLELVELGDAPPGHPPATRHLQAA</sequence>
<evidence type="ECO:0000313" key="1">
    <source>
        <dbReference type="EMBL" id="EEG26080.1"/>
    </source>
</evidence>
<evidence type="ECO:0000313" key="2">
    <source>
        <dbReference type="Proteomes" id="UP000006247"/>
    </source>
</evidence>
<proteinExistence type="predicted"/>
<comment type="caution">
    <text evidence="1">The sequence shown here is derived from an EMBL/GenBank/DDBJ whole genome shotgun (WGS) entry which is preliminary data.</text>
</comment>
<dbReference type="EMBL" id="ACEB01000038">
    <property type="protein sequence ID" value="EEG26080.1"/>
    <property type="molecule type" value="Genomic_DNA"/>
</dbReference>
<reference evidence="1 2" key="1">
    <citation type="submission" date="2009-01" db="EMBL/GenBank/DDBJ databases">
        <authorList>
            <person name="Fulton L."/>
            <person name="Clifton S."/>
            <person name="Chinwalla A.T."/>
            <person name="Mitreva M."/>
            <person name="Sodergren E."/>
            <person name="Weinstock G."/>
            <person name="Clifton S."/>
            <person name="Dooling D.J."/>
            <person name="Fulton B."/>
            <person name="Minx P."/>
            <person name="Pepin K.H."/>
            <person name="Johnson M."/>
            <person name="Bhonagiri V."/>
            <person name="Nash W.E."/>
            <person name="Mardis E.R."/>
            <person name="Wilson R.K."/>
        </authorList>
    </citation>
    <scope>NUCLEOTIDE SEQUENCE [LARGE SCALE GENOMIC DNA]</scope>
    <source>
        <strain evidence="1 2">ATCC 33806</strain>
    </source>
</reference>
<dbReference type="HOGENOM" id="CLU_2933573_0_0_11"/>